<feature type="region of interest" description="Disordered" evidence="1">
    <location>
        <begin position="29"/>
        <end position="105"/>
    </location>
</feature>
<organism evidence="3 4">
    <name type="scientific">Oryzias melastigma</name>
    <name type="common">Marine medaka</name>
    <dbReference type="NCBI Taxonomy" id="30732"/>
    <lineage>
        <taxon>Eukaryota</taxon>
        <taxon>Metazoa</taxon>
        <taxon>Chordata</taxon>
        <taxon>Craniata</taxon>
        <taxon>Vertebrata</taxon>
        <taxon>Euteleostomi</taxon>
        <taxon>Actinopterygii</taxon>
        <taxon>Neopterygii</taxon>
        <taxon>Teleostei</taxon>
        <taxon>Neoteleostei</taxon>
        <taxon>Acanthomorphata</taxon>
        <taxon>Ovalentaria</taxon>
        <taxon>Atherinomorphae</taxon>
        <taxon>Beloniformes</taxon>
        <taxon>Adrianichthyidae</taxon>
        <taxon>Oryziinae</taxon>
        <taxon>Oryzias</taxon>
    </lineage>
</organism>
<dbReference type="Proteomes" id="UP000646548">
    <property type="component" value="Unassembled WGS sequence"/>
</dbReference>
<dbReference type="AlphaFoldDB" id="A0A834FFM9"/>
<gene>
    <name evidence="3" type="ORF">FQA47_020546</name>
</gene>
<comment type="caution">
    <text evidence="3">The sequence shown here is derived from an EMBL/GenBank/DDBJ whole genome shotgun (WGS) entry which is preliminary data.</text>
</comment>
<feature type="compositionally biased region" description="Low complexity" evidence="1">
    <location>
        <begin position="167"/>
        <end position="191"/>
    </location>
</feature>
<keyword evidence="2" id="KW-0732">Signal</keyword>
<feature type="compositionally biased region" description="Acidic residues" evidence="1">
    <location>
        <begin position="77"/>
        <end position="96"/>
    </location>
</feature>
<reference evidence="3" key="1">
    <citation type="journal article" name="BMC Genomics">
        <title>Long-read sequencing and de novo genome assembly of marine medaka (Oryzias melastigma).</title>
        <authorList>
            <person name="Liang P."/>
            <person name="Saqib H.S.A."/>
            <person name="Ni X."/>
            <person name="Shen Y."/>
        </authorList>
    </citation>
    <scope>NUCLEOTIDE SEQUENCE</scope>
    <source>
        <strain evidence="3">Bigg-433</strain>
    </source>
</reference>
<proteinExistence type="predicted"/>
<accession>A0A834FFM9</accession>
<protein>
    <submittedName>
        <fullName evidence="3">Uncharacterized protein</fullName>
    </submittedName>
</protein>
<sequence>MKTVIVTICLIGSVFANPILHNVLVSNEQDSNSTESLSVSQSSENTSELQSSEEVASTNSTESESSESASEDKTSEESDSESDEVIEIDPMLETEDNSMGSEENVRKVQSWVKAFSSVGHVLSAEDNTSREVEGHLEDASKELTHISLTADSRANLPLLHKRIDGIDSSSSDSTDLAAASSNSTESNSSESQESDETSDSSDASESSKESDESDSAESEQVKAKDCVNGTQSCESEEYFLQSVGDDAHFSVHGLMMPDEENRELSLRR</sequence>
<feature type="region of interest" description="Disordered" evidence="1">
    <location>
        <begin position="165"/>
        <end position="228"/>
    </location>
</feature>
<name>A0A834FFM9_ORYME</name>
<feature type="compositionally biased region" description="Low complexity" evidence="1">
    <location>
        <begin position="31"/>
        <end position="68"/>
    </location>
</feature>
<dbReference type="OrthoDB" id="8912657at2759"/>
<feature type="signal peptide" evidence="2">
    <location>
        <begin position="1"/>
        <end position="16"/>
    </location>
</feature>
<evidence type="ECO:0000256" key="2">
    <source>
        <dbReference type="SAM" id="SignalP"/>
    </source>
</evidence>
<dbReference type="EMBL" id="WKFB01000157">
    <property type="protein sequence ID" value="KAF6733501.1"/>
    <property type="molecule type" value="Genomic_DNA"/>
</dbReference>
<evidence type="ECO:0000313" key="4">
    <source>
        <dbReference type="Proteomes" id="UP000646548"/>
    </source>
</evidence>
<evidence type="ECO:0000313" key="3">
    <source>
        <dbReference type="EMBL" id="KAF6733501.1"/>
    </source>
</evidence>
<feature type="chain" id="PRO_5032644636" evidence="2">
    <location>
        <begin position="17"/>
        <end position="268"/>
    </location>
</feature>
<evidence type="ECO:0000256" key="1">
    <source>
        <dbReference type="SAM" id="MobiDB-lite"/>
    </source>
</evidence>